<evidence type="ECO:0000313" key="3">
    <source>
        <dbReference type="EMBL" id="MVN15038.1"/>
    </source>
</evidence>
<reference evidence="4" key="3">
    <citation type="journal article" date="2019" name="Microbiol. Resour. Announc.">
        <title>Draft Genome Sequences of Type Strains of Gordonibacter faecihominis, Paraeggerthella hongkongensis, Parvibacter caecicola,Slackia equolifaciens, Slackia faecicanis, and Slackia isoflavoniconvertens.</title>
        <authorList>
            <person name="Danylec N."/>
            <person name="Stoll D.A."/>
            <person name="Dotsch A."/>
            <person name="Huch M."/>
        </authorList>
    </citation>
    <scope>NUCLEOTIDE SEQUENCE</scope>
    <source>
        <strain evidence="4">DSM 27213</strain>
    </source>
</reference>
<evidence type="ECO:0000313" key="5">
    <source>
        <dbReference type="Proteomes" id="UP000285258"/>
    </source>
</evidence>
<evidence type="ECO:0000313" key="4">
    <source>
        <dbReference type="EMBL" id="ROT90521.1"/>
    </source>
</evidence>
<reference evidence="2 6" key="4">
    <citation type="journal article" date="2019" name="Nat. Med.">
        <title>A library of human gut bacterial isolates paired with longitudinal multiomics data enables mechanistic microbiome research.</title>
        <authorList>
            <person name="Poyet M."/>
            <person name="Groussin M."/>
            <person name="Gibbons S.M."/>
            <person name="Avila-Pacheco J."/>
            <person name="Jiang X."/>
            <person name="Kearney S.M."/>
            <person name="Perrotta A.R."/>
            <person name="Berdy B."/>
            <person name="Zhao S."/>
            <person name="Lieberman T.D."/>
            <person name="Swanson P.K."/>
            <person name="Smith M."/>
            <person name="Roesemann S."/>
            <person name="Alexander J.E."/>
            <person name="Rich S.A."/>
            <person name="Livny J."/>
            <person name="Vlamakis H."/>
            <person name="Clish C."/>
            <person name="Bullock K."/>
            <person name="Deik A."/>
            <person name="Scott J."/>
            <person name="Pierce K.A."/>
            <person name="Xavier R.J."/>
            <person name="Alm E.J."/>
        </authorList>
    </citation>
    <scope>NUCLEOTIDE SEQUENCE [LARGE SCALE GENOMIC DNA]</scope>
    <source>
        <strain evidence="2 6">BIOML-A1</strain>
    </source>
</reference>
<evidence type="ECO:0000313" key="7">
    <source>
        <dbReference type="Proteomes" id="UP000468327"/>
    </source>
</evidence>
<dbReference type="EMBL" id="QIBW01000005">
    <property type="protein sequence ID" value="ROT90521.1"/>
    <property type="molecule type" value="Genomic_DNA"/>
</dbReference>
<reference evidence="4" key="2">
    <citation type="journal article" date="2019" name="Int. J. Syst. Evol. Microbiol.">
        <title>Gordonibacter faecihominis is a later heterotypic synonym of Gordonibacter urolithinfaciens.</title>
        <authorList>
            <person name="Danylec N."/>
            <person name="Stoll D.A."/>
            <person name="Huch M."/>
        </authorList>
    </citation>
    <scope>NUCLEOTIDE SEQUENCE</scope>
    <source>
        <strain evidence="4">DSM 27213</strain>
    </source>
</reference>
<protein>
    <submittedName>
        <fullName evidence="3">Uncharacterized protein</fullName>
    </submittedName>
</protein>
<proteinExistence type="predicted"/>
<reference evidence="5" key="1">
    <citation type="submission" date="2018-05" db="EMBL/GenBank/DDBJ databases">
        <title>Genome Sequencing of selected type strains of the family Eggerthellaceae.</title>
        <authorList>
            <person name="Danylec N."/>
            <person name="Stoll D.A."/>
            <person name="Doetsch A."/>
            <person name="Huch M."/>
        </authorList>
    </citation>
    <scope>NUCLEOTIDE SEQUENCE [LARGE SCALE GENOMIC DNA]</scope>
    <source>
        <strain evidence="5">DSM 27213</strain>
    </source>
</reference>
<organism evidence="3 7">
    <name type="scientific">Gordonibacter urolithinfaciens</name>
    <dbReference type="NCBI Taxonomy" id="1335613"/>
    <lineage>
        <taxon>Bacteria</taxon>
        <taxon>Bacillati</taxon>
        <taxon>Actinomycetota</taxon>
        <taxon>Coriobacteriia</taxon>
        <taxon>Eggerthellales</taxon>
        <taxon>Eggerthellaceae</taxon>
        <taxon>Gordonibacter</taxon>
    </lineage>
</organism>
<feature type="compositionally biased region" description="Basic residues" evidence="1">
    <location>
        <begin position="80"/>
        <end position="93"/>
    </location>
</feature>
<name>A0A1Y4FV29_9ACTN</name>
<evidence type="ECO:0000313" key="6">
    <source>
        <dbReference type="Proteomes" id="UP000462865"/>
    </source>
</evidence>
<gene>
    <name evidence="4" type="ORF">DMP12_05805</name>
    <name evidence="2" type="ORF">GKG38_01420</name>
    <name evidence="3" type="ORF">GO738_06675</name>
</gene>
<evidence type="ECO:0000256" key="1">
    <source>
        <dbReference type="SAM" id="MobiDB-lite"/>
    </source>
</evidence>
<dbReference type="AlphaFoldDB" id="A0A1Y4FV29"/>
<feature type="region of interest" description="Disordered" evidence="1">
    <location>
        <begin position="63"/>
        <end position="93"/>
    </location>
</feature>
<dbReference type="Proteomes" id="UP000462865">
    <property type="component" value="Unassembled WGS sequence"/>
</dbReference>
<evidence type="ECO:0000313" key="2">
    <source>
        <dbReference type="EMBL" id="MSA93748.1"/>
    </source>
</evidence>
<comment type="caution">
    <text evidence="3">The sequence shown here is derived from an EMBL/GenBank/DDBJ whole genome shotgun (WGS) entry which is preliminary data.</text>
</comment>
<dbReference type="Proteomes" id="UP000468327">
    <property type="component" value="Unassembled WGS sequence"/>
</dbReference>
<dbReference type="Proteomes" id="UP000285258">
    <property type="component" value="Unassembled WGS sequence"/>
</dbReference>
<keyword evidence="7" id="KW-1185">Reference proteome</keyword>
<dbReference type="GeneID" id="97353752"/>
<accession>A0A1Y4FV29</accession>
<reference evidence="3 7" key="5">
    <citation type="submission" date="2019-11" db="EMBL/GenBank/DDBJ databases">
        <title>Whole genome shotgun sequencing (WGS) data from Adlercreutzia equolifaciens ResAG-91, Eggerthella lenta MRI-F36, MRI-F37, MRI-F40, ResAG-49, ResAG-88, ResAG-121, ResAG-145, and Gordonibacter sp. ResAG-5, ResAG-26, ResAG-43, ResAG-50, ResAG-59.</title>
        <authorList>
            <person name="Stoll D.A."/>
            <person name="Danylec N."/>
            <person name="Franz C.M.A.P."/>
            <person name="Huch M."/>
        </authorList>
    </citation>
    <scope>NUCLEOTIDE SEQUENCE [LARGE SCALE GENOMIC DNA]</scope>
    <source>
        <strain evidence="3 7">ResAG-59</strain>
    </source>
</reference>
<dbReference type="EMBL" id="WKZA01000003">
    <property type="protein sequence ID" value="MSA93748.1"/>
    <property type="molecule type" value="Genomic_DNA"/>
</dbReference>
<dbReference type="EMBL" id="WPOC01000008">
    <property type="protein sequence ID" value="MVN15038.1"/>
    <property type="molecule type" value="Genomic_DNA"/>
</dbReference>
<sequence>MQTYIAHYRSPAASDARATGLFEFQSDARAGTKANSRDARLRMLELYGKAAVSWTIDRVERKKASEASQDGQLELDFRPPKKQRVRAKKKEYW</sequence>
<dbReference type="RefSeq" id="WP_087190846.1">
    <property type="nucleotide sequence ID" value="NZ_BAABZN010000001.1"/>
</dbReference>